<accession>A0A3S3RJ67</accession>
<reference evidence="1 2" key="1">
    <citation type="submission" date="2019-01" db="EMBL/GenBank/DDBJ databases">
        <title>Flavobacterium sp. nov.,isolated from freshwater.</title>
        <authorList>
            <person name="Zhang R."/>
            <person name="Du Z.-J."/>
        </authorList>
    </citation>
    <scope>NUCLEOTIDE SEQUENCE [LARGE SCALE GENOMIC DNA]</scope>
    <source>
        <strain evidence="1 2">1E403</strain>
    </source>
</reference>
<keyword evidence="2" id="KW-1185">Reference proteome</keyword>
<gene>
    <name evidence="1" type="ORF">EPI11_10415</name>
</gene>
<name>A0A3S3RJ67_9FLAO</name>
<dbReference type="OrthoDB" id="1365725at2"/>
<organism evidence="1 2">
    <name type="scientific">Flavobacterium cerinum</name>
    <dbReference type="NCBI Taxonomy" id="2502784"/>
    <lineage>
        <taxon>Bacteria</taxon>
        <taxon>Pseudomonadati</taxon>
        <taxon>Bacteroidota</taxon>
        <taxon>Flavobacteriia</taxon>
        <taxon>Flavobacteriales</taxon>
        <taxon>Flavobacteriaceae</taxon>
        <taxon>Flavobacterium</taxon>
    </lineage>
</organism>
<sequence length="79" mass="9144">MYSLQHSVEDFKLFEAIADIAFMAGQKGFFSGDSREDIAEFISWAKEFEAIHEDTNWDEVDYISVVDAFTTNKLRIDLQ</sequence>
<evidence type="ECO:0000313" key="2">
    <source>
        <dbReference type="Proteomes" id="UP000287527"/>
    </source>
</evidence>
<comment type="caution">
    <text evidence="1">The sequence shown here is derived from an EMBL/GenBank/DDBJ whole genome shotgun (WGS) entry which is preliminary data.</text>
</comment>
<protein>
    <submittedName>
        <fullName evidence="1">Uncharacterized protein</fullName>
    </submittedName>
</protein>
<dbReference type="RefSeq" id="WP_128389910.1">
    <property type="nucleotide sequence ID" value="NZ_SBII01000007.1"/>
</dbReference>
<proteinExistence type="predicted"/>
<dbReference type="AlphaFoldDB" id="A0A3S3RJ67"/>
<dbReference type="EMBL" id="SBII01000007">
    <property type="protein sequence ID" value="RWW99951.1"/>
    <property type="molecule type" value="Genomic_DNA"/>
</dbReference>
<evidence type="ECO:0000313" key="1">
    <source>
        <dbReference type="EMBL" id="RWW99951.1"/>
    </source>
</evidence>
<dbReference type="Proteomes" id="UP000287527">
    <property type="component" value="Unassembled WGS sequence"/>
</dbReference>